<dbReference type="PRINTS" id="PR00249">
    <property type="entry name" value="GPCRSECRETIN"/>
</dbReference>
<evidence type="ECO:0000256" key="6">
    <source>
        <dbReference type="ARBA" id="ARBA00023040"/>
    </source>
</evidence>
<evidence type="ECO:0000256" key="7">
    <source>
        <dbReference type="ARBA" id="ARBA00023136"/>
    </source>
</evidence>
<proteinExistence type="inferred from homology"/>
<dbReference type="InterPro" id="IPR001879">
    <property type="entry name" value="GPCR_2_extracellular_dom"/>
</dbReference>
<accession>A0AA88HFB2</accession>
<evidence type="ECO:0000256" key="5">
    <source>
        <dbReference type="ARBA" id="ARBA00022989"/>
    </source>
</evidence>
<evidence type="ECO:0000256" key="10">
    <source>
        <dbReference type="ARBA" id="ARBA00023224"/>
    </source>
</evidence>
<dbReference type="SUPFAM" id="SSF111418">
    <property type="entry name" value="Hormone receptor domain"/>
    <property type="match status" value="1"/>
</dbReference>
<evidence type="ECO:0000313" key="15">
    <source>
        <dbReference type="Proteomes" id="UP001187531"/>
    </source>
</evidence>
<dbReference type="InterPro" id="IPR017983">
    <property type="entry name" value="GPCR_2_secretin-like_CS"/>
</dbReference>
<dbReference type="AlphaFoldDB" id="A0AA88HFB2"/>
<keyword evidence="3" id="KW-1003">Cell membrane</keyword>
<feature type="transmembrane region" description="Helical" evidence="11">
    <location>
        <begin position="326"/>
        <end position="343"/>
    </location>
</feature>
<dbReference type="InterPro" id="IPR017981">
    <property type="entry name" value="GPCR_2-like_7TM"/>
</dbReference>
<dbReference type="InterPro" id="IPR050332">
    <property type="entry name" value="GPCR_2"/>
</dbReference>
<keyword evidence="15" id="KW-1185">Reference proteome</keyword>
<reference evidence="14" key="1">
    <citation type="submission" date="2023-07" db="EMBL/GenBank/DDBJ databases">
        <title>Chromosome-level genome assembly of Artemia franciscana.</title>
        <authorList>
            <person name="Jo E."/>
        </authorList>
    </citation>
    <scope>NUCLEOTIDE SEQUENCE</scope>
    <source>
        <tissue evidence="14">Whole body</tissue>
    </source>
</reference>
<keyword evidence="6" id="KW-0297">G-protein coupled receptor</keyword>
<name>A0AA88HFB2_ARTSF</name>
<comment type="subcellular location">
    <subcellularLocation>
        <location evidence="1">Cell membrane</location>
        <topology evidence="1">Multi-pass membrane protein</topology>
    </subcellularLocation>
</comment>
<dbReference type="Gene3D" id="4.10.1240.10">
    <property type="entry name" value="GPCR, family 2, extracellular hormone receptor domain"/>
    <property type="match status" value="1"/>
</dbReference>
<dbReference type="Pfam" id="PF02793">
    <property type="entry name" value="HRM"/>
    <property type="match status" value="1"/>
</dbReference>
<keyword evidence="4 11" id="KW-0812">Transmembrane</keyword>
<protein>
    <submittedName>
        <fullName evidence="14">Uncharacterized protein</fullName>
    </submittedName>
</protein>
<dbReference type="GO" id="GO:0007188">
    <property type="term" value="P:adenylate cyclase-modulating G protein-coupled receptor signaling pathway"/>
    <property type="evidence" value="ECO:0007669"/>
    <property type="project" value="TreeGrafter"/>
</dbReference>
<evidence type="ECO:0000256" key="1">
    <source>
        <dbReference type="ARBA" id="ARBA00004651"/>
    </source>
</evidence>
<dbReference type="PANTHER" id="PTHR45620">
    <property type="entry name" value="PDF RECEPTOR-LIKE PROTEIN-RELATED"/>
    <property type="match status" value="1"/>
</dbReference>
<evidence type="ECO:0000256" key="4">
    <source>
        <dbReference type="ARBA" id="ARBA00022692"/>
    </source>
</evidence>
<feature type="domain" description="G-protein coupled receptors family 2 profile 2" evidence="13">
    <location>
        <begin position="120"/>
        <end position="381"/>
    </location>
</feature>
<comment type="caution">
    <text evidence="14">The sequence shown here is derived from an EMBL/GenBank/DDBJ whole genome shotgun (WGS) entry which is preliminary data.</text>
</comment>
<feature type="transmembrane region" description="Helical" evidence="11">
    <location>
        <begin position="201"/>
        <end position="223"/>
    </location>
</feature>
<feature type="transmembrane region" description="Helical" evidence="11">
    <location>
        <begin position="157"/>
        <end position="181"/>
    </location>
</feature>
<evidence type="ECO:0000256" key="2">
    <source>
        <dbReference type="ARBA" id="ARBA00005314"/>
    </source>
</evidence>
<feature type="domain" description="G-protein coupled receptors family 2 profile 1" evidence="12">
    <location>
        <begin position="12"/>
        <end position="96"/>
    </location>
</feature>
<dbReference type="GO" id="GO:0007166">
    <property type="term" value="P:cell surface receptor signaling pathway"/>
    <property type="evidence" value="ECO:0007669"/>
    <property type="project" value="InterPro"/>
</dbReference>
<dbReference type="GO" id="GO:0008528">
    <property type="term" value="F:G protein-coupled peptide receptor activity"/>
    <property type="evidence" value="ECO:0007669"/>
    <property type="project" value="TreeGrafter"/>
</dbReference>
<dbReference type="PROSITE" id="PS50227">
    <property type="entry name" value="G_PROTEIN_RECEP_F2_3"/>
    <property type="match status" value="1"/>
</dbReference>
<keyword evidence="5 11" id="KW-1133">Transmembrane helix</keyword>
<dbReference type="PROSITE" id="PS50261">
    <property type="entry name" value="G_PROTEIN_RECEP_F2_4"/>
    <property type="match status" value="1"/>
</dbReference>
<feature type="transmembrane region" description="Helical" evidence="11">
    <location>
        <begin position="355"/>
        <end position="379"/>
    </location>
</feature>
<comment type="similarity">
    <text evidence="2">Belongs to the G-protein coupled receptor 2 family.</text>
</comment>
<keyword evidence="8" id="KW-0675">Receptor</keyword>
<dbReference type="GO" id="GO:0005886">
    <property type="term" value="C:plasma membrane"/>
    <property type="evidence" value="ECO:0007669"/>
    <property type="project" value="UniProtKB-SubCell"/>
</dbReference>
<dbReference type="PROSITE" id="PS00649">
    <property type="entry name" value="G_PROTEIN_RECEP_F2_1"/>
    <property type="match status" value="1"/>
</dbReference>
<dbReference type="SMART" id="SM00008">
    <property type="entry name" value="HormR"/>
    <property type="match status" value="1"/>
</dbReference>
<evidence type="ECO:0000259" key="13">
    <source>
        <dbReference type="PROSITE" id="PS50261"/>
    </source>
</evidence>
<feature type="transmembrane region" description="Helical" evidence="11">
    <location>
        <begin position="125"/>
        <end position="145"/>
    </location>
</feature>
<evidence type="ECO:0000256" key="11">
    <source>
        <dbReference type="SAM" id="Phobius"/>
    </source>
</evidence>
<feature type="transmembrane region" description="Helical" evidence="11">
    <location>
        <begin position="244"/>
        <end position="265"/>
    </location>
</feature>
<feature type="transmembrane region" description="Helical" evidence="11">
    <location>
        <begin position="285"/>
        <end position="306"/>
    </location>
</feature>
<keyword evidence="9" id="KW-0325">Glycoprotein</keyword>
<evidence type="ECO:0000259" key="12">
    <source>
        <dbReference type="PROSITE" id="PS50227"/>
    </source>
</evidence>
<evidence type="ECO:0000313" key="14">
    <source>
        <dbReference type="EMBL" id="KAK2710288.1"/>
    </source>
</evidence>
<keyword evidence="7 11" id="KW-0472">Membrane</keyword>
<dbReference type="InterPro" id="IPR036445">
    <property type="entry name" value="GPCR_2_extracell_dom_sf"/>
</dbReference>
<evidence type="ECO:0000256" key="9">
    <source>
        <dbReference type="ARBA" id="ARBA00023180"/>
    </source>
</evidence>
<dbReference type="PROSITE" id="PS00650">
    <property type="entry name" value="G_PROTEIN_RECEP_F2_2"/>
    <property type="match status" value="1"/>
</dbReference>
<evidence type="ECO:0000256" key="8">
    <source>
        <dbReference type="ARBA" id="ARBA00023170"/>
    </source>
</evidence>
<keyword evidence="10" id="KW-0807">Transducer</keyword>
<dbReference type="InterPro" id="IPR000832">
    <property type="entry name" value="GPCR_2_secretin-like"/>
</dbReference>
<evidence type="ECO:0000256" key="3">
    <source>
        <dbReference type="ARBA" id="ARBA00022475"/>
    </source>
</evidence>
<dbReference type="PANTHER" id="PTHR45620:SF17">
    <property type="entry name" value="PDF RECEPTOR"/>
    <property type="match status" value="1"/>
</dbReference>
<dbReference type="Pfam" id="PF00002">
    <property type="entry name" value="7tm_2"/>
    <property type="match status" value="1"/>
</dbReference>
<dbReference type="EMBL" id="JAVRJZ010000017">
    <property type="protein sequence ID" value="KAK2710288.1"/>
    <property type="molecule type" value="Genomic_DNA"/>
</dbReference>
<dbReference type="Gene3D" id="1.20.1070.10">
    <property type="entry name" value="Rhodopsin 7-helix transmembrane proteins"/>
    <property type="match status" value="1"/>
</dbReference>
<gene>
    <name evidence="14" type="ORF">QYM36_013811</name>
</gene>
<organism evidence="14 15">
    <name type="scientific">Artemia franciscana</name>
    <name type="common">Brine shrimp</name>
    <name type="synonym">Artemia sanfranciscana</name>
    <dbReference type="NCBI Taxonomy" id="6661"/>
    <lineage>
        <taxon>Eukaryota</taxon>
        <taxon>Metazoa</taxon>
        <taxon>Ecdysozoa</taxon>
        <taxon>Arthropoda</taxon>
        <taxon>Crustacea</taxon>
        <taxon>Branchiopoda</taxon>
        <taxon>Anostraca</taxon>
        <taxon>Artemiidae</taxon>
        <taxon>Artemia</taxon>
    </lineage>
</organism>
<dbReference type="Proteomes" id="UP001187531">
    <property type="component" value="Unassembled WGS sequence"/>
</dbReference>
<sequence length="445" mass="51483">MDEIASLSPAQKCLESISEGAIIPGWCQPVWDDFLCWPQTENGSMVELPCPDGRMSRIKNKAFRICDYSGRWEGDPEWEDVNLTGYSNYSACFAPHMWNMLMDLGEEYESDIRIKIARITRKIEFIGYSISTVCLLVSLFIFFKFRSLRNARTRLHINLLATLLINGVLRLILYSDLAFTFFETYEETMKGIHSIKMLCEFMYILLEFSKMAVFFCMLMEGLYLQNLISVHVFRVAKLAKVYILLGWILPVPLILMWMMCMIYEGEGVTCWWGYHDHPCFWFLQGPMLCILLVNFILLIFVVRVLLTKLKTSKTPELHQVRKATKAAFILLPLLGIPYIVIMIGPPSLNRNWVEFGLWALISHLFVSFQGFIIALLFCLTNKEVTFVVGKKIRDFVNSEKRNRRGTDSTVLFKVYRRQSPFSANDQTTQDQAPMVKDSLIVSTNL</sequence>